<keyword evidence="2" id="KW-1185">Reference proteome</keyword>
<evidence type="ECO:0008006" key="3">
    <source>
        <dbReference type="Google" id="ProtNLM"/>
    </source>
</evidence>
<organism evidence="1 2">
    <name type="scientific">Amphimedon queenslandica</name>
    <name type="common">Sponge</name>
    <dbReference type="NCBI Taxonomy" id="400682"/>
    <lineage>
        <taxon>Eukaryota</taxon>
        <taxon>Metazoa</taxon>
        <taxon>Porifera</taxon>
        <taxon>Demospongiae</taxon>
        <taxon>Heteroscleromorpha</taxon>
        <taxon>Haplosclerida</taxon>
        <taxon>Niphatidae</taxon>
        <taxon>Amphimedon</taxon>
    </lineage>
</organism>
<evidence type="ECO:0000313" key="2">
    <source>
        <dbReference type="Proteomes" id="UP000007879"/>
    </source>
</evidence>
<evidence type="ECO:0000313" key="1">
    <source>
        <dbReference type="EnsemblMetazoa" id="XP_019855794.1"/>
    </source>
</evidence>
<dbReference type="AlphaFoldDB" id="A0AAN0JFR2"/>
<reference evidence="1" key="2">
    <citation type="submission" date="2024-06" db="UniProtKB">
        <authorList>
            <consortium name="EnsemblMetazoa"/>
        </authorList>
    </citation>
    <scope>IDENTIFICATION</scope>
</reference>
<dbReference type="GeneID" id="109584483"/>
<reference evidence="2" key="1">
    <citation type="journal article" date="2010" name="Nature">
        <title>The Amphimedon queenslandica genome and the evolution of animal complexity.</title>
        <authorList>
            <person name="Srivastava M."/>
            <person name="Simakov O."/>
            <person name="Chapman J."/>
            <person name="Fahey B."/>
            <person name="Gauthier M.E."/>
            <person name="Mitros T."/>
            <person name="Richards G.S."/>
            <person name="Conaco C."/>
            <person name="Dacre M."/>
            <person name="Hellsten U."/>
            <person name="Larroux C."/>
            <person name="Putnam N.H."/>
            <person name="Stanke M."/>
            <person name="Adamska M."/>
            <person name="Darling A."/>
            <person name="Degnan S.M."/>
            <person name="Oakley T.H."/>
            <person name="Plachetzki D.C."/>
            <person name="Zhai Y."/>
            <person name="Adamski M."/>
            <person name="Calcino A."/>
            <person name="Cummins S.F."/>
            <person name="Goodstein D.M."/>
            <person name="Harris C."/>
            <person name="Jackson D.J."/>
            <person name="Leys S.P."/>
            <person name="Shu S."/>
            <person name="Woodcroft B.J."/>
            <person name="Vervoort M."/>
            <person name="Kosik K.S."/>
            <person name="Manning G."/>
            <person name="Degnan B.M."/>
            <person name="Rokhsar D.S."/>
        </authorList>
    </citation>
    <scope>NUCLEOTIDE SEQUENCE [LARGE SCALE GENOMIC DNA]</scope>
</reference>
<dbReference type="EnsemblMetazoa" id="XM_020000235.1">
    <property type="protein sequence ID" value="XP_019855794.1"/>
    <property type="gene ID" value="LOC109584483"/>
</dbReference>
<protein>
    <recommendedName>
        <fullName evidence="3">Biogenesis of lysosome-related organelles complex 1 subunit 5</fullName>
    </recommendedName>
</protein>
<name>A0AAN0JFR2_AMPQE</name>
<dbReference type="KEGG" id="aqu:109584483"/>
<sequence>MNFDSRRPLYNTEIDHFLDKLKEVFVDDCQKYFQKIKPMIAESYLKQHREIVEKNIADVEQHYFEQRKAMDAQVQEWRKQAKYNKEMVQCHSDLIDNLKKQKVHLLSLANQFGIYLFPKHLQDE</sequence>
<accession>A0AAN0JFR2</accession>
<dbReference type="Proteomes" id="UP000007879">
    <property type="component" value="Unassembled WGS sequence"/>
</dbReference>
<dbReference type="RefSeq" id="XP_019855794.1">
    <property type="nucleotide sequence ID" value="XM_020000235.1"/>
</dbReference>
<proteinExistence type="predicted"/>